<name>X1SD89_9ZZZZ</name>
<protein>
    <submittedName>
        <fullName evidence="1">Uncharacterized protein</fullName>
    </submittedName>
</protein>
<sequence length="35" mass="4113">GDKIFTGVTYVPERFISNLTEEEEADYYLKILRDS</sequence>
<comment type="caution">
    <text evidence="1">The sequence shown here is derived from an EMBL/GenBank/DDBJ whole genome shotgun (WGS) entry which is preliminary data.</text>
</comment>
<reference evidence="1" key="1">
    <citation type="journal article" date="2014" name="Front. Microbiol.">
        <title>High frequency of phylogenetically diverse reductive dehalogenase-homologous genes in deep subseafloor sedimentary metagenomes.</title>
        <authorList>
            <person name="Kawai M."/>
            <person name="Futagami T."/>
            <person name="Toyoda A."/>
            <person name="Takaki Y."/>
            <person name="Nishi S."/>
            <person name="Hori S."/>
            <person name="Arai W."/>
            <person name="Tsubouchi T."/>
            <person name="Morono Y."/>
            <person name="Uchiyama I."/>
            <person name="Ito T."/>
            <person name="Fujiyama A."/>
            <person name="Inagaki F."/>
            <person name="Takami H."/>
        </authorList>
    </citation>
    <scope>NUCLEOTIDE SEQUENCE</scope>
    <source>
        <strain evidence="1">Expedition CK06-06</strain>
    </source>
</reference>
<dbReference type="AlphaFoldDB" id="X1SD89"/>
<feature type="non-terminal residue" evidence="1">
    <location>
        <position position="1"/>
    </location>
</feature>
<evidence type="ECO:0000313" key="1">
    <source>
        <dbReference type="EMBL" id="GAI77096.1"/>
    </source>
</evidence>
<proteinExistence type="predicted"/>
<dbReference type="EMBL" id="BARW01010505">
    <property type="protein sequence ID" value="GAI77096.1"/>
    <property type="molecule type" value="Genomic_DNA"/>
</dbReference>
<accession>X1SD89</accession>
<gene>
    <name evidence="1" type="ORF">S12H4_20655</name>
</gene>
<organism evidence="1">
    <name type="scientific">marine sediment metagenome</name>
    <dbReference type="NCBI Taxonomy" id="412755"/>
    <lineage>
        <taxon>unclassified sequences</taxon>
        <taxon>metagenomes</taxon>
        <taxon>ecological metagenomes</taxon>
    </lineage>
</organism>